<evidence type="ECO:0000256" key="1">
    <source>
        <dbReference type="ARBA" id="ARBA00004395"/>
    </source>
</evidence>
<evidence type="ECO:0000256" key="5">
    <source>
        <dbReference type="ARBA" id="ARBA00022927"/>
    </source>
</evidence>
<dbReference type="EMBL" id="LUCM01004876">
    <property type="protein sequence ID" value="KAA0193674.1"/>
    <property type="molecule type" value="Genomic_DNA"/>
</dbReference>
<dbReference type="GO" id="GO:0007030">
    <property type="term" value="P:Golgi organization"/>
    <property type="evidence" value="ECO:0007669"/>
    <property type="project" value="TreeGrafter"/>
</dbReference>
<feature type="region of interest" description="Disordered" evidence="9">
    <location>
        <begin position="310"/>
        <end position="329"/>
    </location>
</feature>
<dbReference type="Pfam" id="PF10191">
    <property type="entry name" value="COG7"/>
    <property type="match status" value="2"/>
</dbReference>
<keyword evidence="6" id="KW-0333">Golgi apparatus</keyword>
<evidence type="ECO:0000256" key="4">
    <source>
        <dbReference type="ARBA" id="ARBA00022448"/>
    </source>
</evidence>
<protein>
    <recommendedName>
        <fullName evidence="3">Conserved oligomeric Golgi complex subunit 7</fullName>
    </recommendedName>
    <alternativeName>
        <fullName evidence="8">Component of oligomeric Golgi complex 7</fullName>
    </alternativeName>
</protein>
<evidence type="ECO:0000256" key="7">
    <source>
        <dbReference type="ARBA" id="ARBA00023136"/>
    </source>
</evidence>
<proteinExistence type="inferred from homology"/>
<reference evidence="10" key="1">
    <citation type="submission" date="2019-05" db="EMBL/GenBank/DDBJ databases">
        <title>Annotation for the trematode Fasciolopsis buski.</title>
        <authorList>
            <person name="Choi Y.-J."/>
        </authorList>
    </citation>
    <scope>NUCLEOTIDE SEQUENCE</scope>
    <source>
        <strain evidence="10">HT</strain>
        <tissue evidence="10">Whole worm</tissue>
    </source>
</reference>
<dbReference type="InterPro" id="IPR019335">
    <property type="entry name" value="COG7"/>
</dbReference>
<comment type="similarity">
    <text evidence="2">Belongs to the COG7 family.</text>
</comment>
<feature type="compositionally biased region" description="Polar residues" evidence="9">
    <location>
        <begin position="465"/>
        <end position="481"/>
    </location>
</feature>
<keyword evidence="4" id="KW-0813">Transport</keyword>
<dbReference type="GO" id="GO:0006886">
    <property type="term" value="P:intracellular protein transport"/>
    <property type="evidence" value="ECO:0007669"/>
    <property type="project" value="InterPro"/>
</dbReference>
<sequence length="618" mass="67814">MSCHTCPLSPQIQTQINQFWDQSTVSSTEDLRNFPVPMLQTIEHLVTSAGTNVSDFSQTLPGKYGQREEKCRQFATFIAHLIRLCETQLKIELFPTGNHLCIVQGIAESIEALQDRITSFVSGDPGALIGAPCDQCRTDVVTSLLRTWDNLHDVVDGPNNAVLQSLRMINQACTFCLDETYGICLPVLLDLIQTYWNGLATKWLTAVEQLGKQLVIPETNAAYNQVNFFASALQLASITGELSTRSDALIDNLLLQSSDRLSEWLQSGNVLLLPSGDMIAFVRQLAQVYPEASEQQALHCLANSSVDVTRSAPSNTAKSNRTESHTHTSQCRLTAVHQANVRMCRATVTMVRRLALAPVRHLLDQVPQLPVWSAVPGSGECTLPSLAYLPQDYMTQPTRKSILHLCQIGQYLLALPESFEPYMGANYRPCTANEWTLDTPEDLVSSRGLAECLRLGDPDAVSVSLNRSEQVDQQDSSLSESTQRKHLTSLGPMSGTRKSGETSDSAALCWLETLISGVACDLLVSTILKIESRVMVDTARSNGADESEDVAILTEHGAKQLQVDLDYFRNLLDDLGLPLKGSLKVLCELIQCPVDEFASLSASRPPRIANAVAKLRGI</sequence>
<evidence type="ECO:0000256" key="6">
    <source>
        <dbReference type="ARBA" id="ARBA00023034"/>
    </source>
</evidence>
<gene>
    <name evidence="10" type="ORF">FBUS_00268</name>
</gene>
<dbReference type="PANTHER" id="PTHR21443">
    <property type="entry name" value="CONSERVED OLIGOMERIC GOLGI COMPLEX COMPONENT 7"/>
    <property type="match status" value="1"/>
</dbReference>
<accession>A0A8E0RTZ7</accession>
<feature type="region of interest" description="Disordered" evidence="9">
    <location>
        <begin position="465"/>
        <end position="500"/>
    </location>
</feature>
<dbReference type="Proteomes" id="UP000728185">
    <property type="component" value="Unassembled WGS sequence"/>
</dbReference>
<keyword evidence="5" id="KW-0653">Protein transport</keyword>
<dbReference type="OrthoDB" id="245173at2759"/>
<organism evidence="10 11">
    <name type="scientific">Fasciolopsis buskii</name>
    <dbReference type="NCBI Taxonomy" id="27845"/>
    <lineage>
        <taxon>Eukaryota</taxon>
        <taxon>Metazoa</taxon>
        <taxon>Spiralia</taxon>
        <taxon>Lophotrochozoa</taxon>
        <taxon>Platyhelminthes</taxon>
        <taxon>Trematoda</taxon>
        <taxon>Digenea</taxon>
        <taxon>Plagiorchiida</taxon>
        <taxon>Echinostomata</taxon>
        <taxon>Echinostomatoidea</taxon>
        <taxon>Fasciolidae</taxon>
        <taxon>Fasciolopsis</taxon>
    </lineage>
</organism>
<dbReference type="GO" id="GO:0017119">
    <property type="term" value="C:Golgi transport complex"/>
    <property type="evidence" value="ECO:0007669"/>
    <property type="project" value="InterPro"/>
</dbReference>
<keyword evidence="11" id="KW-1185">Reference proteome</keyword>
<evidence type="ECO:0000256" key="9">
    <source>
        <dbReference type="SAM" id="MobiDB-lite"/>
    </source>
</evidence>
<name>A0A8E0RTZ7_9TREM</name>
<dbReference type="GO" id="GO:0006890">
    <property type="term" value="P:retrograde vesicle-mediated transport, Golgi to endoplasmic reticulum"/>
    <property type="evidence" value="ECO:0007669"/>
    <property type="project" value="TreeGrafter"/>
</dbReference>
<evidence type="ECO:0000313" key="10">
    <source>
        <dbReference type="EMBL" id="KAA0193674.1"/>
    </source>
</evidence>
<evidence type="ECO:0000256" key="3">
    <source>
        <dbReference type="ARBA" id="ARBA00020984"/>
    </source>
</evidence>
<keyword evidence="7" id="KW-0472">Membrane</keyword>
<comment type="subcellular location">
    <subcellularLocation>
        <location evidence="1">Golgi apparatus membrane</location>
        <topology evidence="1">Peripheral membrane protein</topology>
    </subcellularLocation>
</comment>
<evidence type="ECO:0000313" key="11">
    <source>
        <dbReference type="Proteomes" id="UP000728185"/>
    </source>
</evidence>
<dbReference type="GO" id="GO:0000139">
    <property type="term" value="C:Golgi membrane"/>
    <property type="evidence" value="ECO:0007669"/>
    <property type="project" value="UniProtKB-SubCell"/>
</dbReference>
<comment type="caution">
    <text evidence="10">The sequence shown here is derived from an EMBL/GenBank/DDBJ whole genome shotgun (WGS) entry which is preliminary data.</text>
</comment>
<feature type="compositionally biased region" description="Polar residues" evidence="9">
    <location>
        <begin position="310"/>
        <end position="319"/>
    </location>
</feature>
<dbReference type="PANTHER" id="PTHR21443:SF0">
    <property type="entry name" value="CONSERVED OLIGOMERIC GOLGI COMPLEX SUBUNIT 7"/>
    <property type="match status" value="1"/>
</dbReference>
<dbReference type="AlphaFoldDB" id="A0A8E0RTZ7"/>
<evidence type="ECO:0000256" key="8">
    <source>
        <dbReference type="ARBA" id="ARBA00031345"/>
    </source>
</evidence>
<evidence type="ECO:0000256" key="2">
    <source>
        <dbReference type="ARBA" id="ARBA00005831"/>
    </source>
</evidence>